<dbReference type="PANTHER" id="PTHR22604">
    <property type="entry name" value="OXIDOREDUCTASES"/>
    <property type="match status" value="1"/>
</dbReference>
<dbReference type="Pfam" id="PF01408">
    <property type="entry name" value="GFO_IDH_MocA"/>
    <property type="match status" value="1"/>
</dbReference>
<comment type="similarity">
    <text evidence="1">Belongs to the Gfo/Idh/MocA family.</text>
</comment>
<evidence type="ECO:0000256" key="1">
    <source>
        <dbReference type="ARBA" id="ARBA00010928"/>
    </source>
</evidence>
<dbReference type="Gene3D" id="3.40.50.720">
    <property type="entry name" value="NAD(P)-binding Rossmann-like Domain"/>
    <property type="match status" value="1"/>
</dbReference>
<dbReference type="PANTHER" id="PTHR22604:SF105">
    <property type="entry name" value="TRANS-1,2-DIHYDROBENZENE-1,2-DIOL DEHYDROGENASE"/>
    <property type="match status" value="1"/>
</dbReference>
<keyword evidence="3" id="KW-0520">NAD</keyword>
<feature type="domain" description="GFO/IDH/MocA-like oxidoreductase" evidence="5">
    <location>
        <begin position="132"/>
        <end position="241"/>
    </location>
</feature>
<name>A0ABP9MBQ7_9MICO</name>
<keyword evidence="7" id="KW-1185">Reference proteome</keyword>
<dbReference type="InterPro" id="IPR036291">
    <property type="entry name" value="NAD(P)-bd_dom_sf"/>
</dbReference>
<evidence type="ECO:0000256" key="3">
    <source>
        <dbReference type="ARBA" id="ARBA00023027"/>
    </source>
</evidence>
<reference evidence="7" key="1">
    <citation type="journal article" date="2019" name="Int. J. Syst. Evol. Microbiol.">
        <title>The Global Catalogue of Microorganisms (GCM) 10K type strain sequencing project: providing services to taxonomists for standard genome sequencing and annotation.</title>
        <authorList>
            <consortium name="The Broad Institute Genomics Platform"/>
            <consortium name="The Broad Institute Genome Sequencing Center for Infectious Disease"/>
            <person name="Wu L."/>
            <person name="Ma J."/>
        </authorList>
    </citation>
    <scope>NUCLEOTIDE SEQUENCE [LARGE SCALE GENOMIC DNA]</scope>
    <source>
        <strain evidence="7">JCM 18959</strain>
    </source>
</reference>
<feature type="domain" description="Gfo/Idh/MocA-like oxidoreductase N-terminal" evidence="4">
    <location>
        <begin position="4"/>
        <end position="118"/>
    </location>
</feature>
<accession>A0ABP9MBQ7</accession>
<dbReference type="InterPro" id="IPR000683">
    <property type="entry name" value="Gfo/Idh/MocA-like_OxRdtase_N"/>
</dbReference>
<keyword evidence="2" id="KW-0560">Oxidoreductase</keyword>
<dbReference type="Gene3D" id="3.30.360.10">
    <property type="entry name" value="Dihydrodipicolinate Reductase, domain 2"/>
    <property type="match status" value="1"/>
</dbReference>
<dbReference type="RefSeq" id="WP_194414705.1">
    <property type="nucleotide sequence ID" value="NZ_BAABKZ010000002.1"/>
</dbReference>
<organism evidence="6 7">
    <name type="scientific">Microbacterium yannicii</name>
    <dbReference type="NCBI Taxonomy" id="671622"/>
    <lineage>
        <taxon>Bacteria</taxon>
        <taxon>Bacillati</taxon>
        <taxon>Actinomycetota</taxon>
        <taxon>Actinomycetes</taxon>
        <taxon>Micrococcales</taxon>
        <taxon>Microbacteriaceae</taxon>
        <taxon>Microbacterium</taxon>
    </lineage>
</organism>
<evidence type="ECO:0000259" key="4">
    <source>
        <dbReference type="Pfam" id="PF01408"/>
    </source>
</evidence>
<dbReference type="SUPFAM" id="SSF51735">
    <property type="entry name" value="NAD(P)-binding Rossmann-fold domains"/>
    <property type="match status" value="1"/>
</dbReference>
<comment type="caution">
    <text evidence="6">The sequence shown here is derived from an EMBL/GenBank/DDBJ whole genome shotgun (WGS) entry which is preliminary data.</text>
</comment>
<evidence type="ECO:0000256" key="2">
    <source>
        <dbReference type="ARBA" id="ARBA00023002"/>
    </source>
</evidence>
<evidence type="ECO:0000313" key="7">
    <source>
        <dbReference type="Proteomes" id="UP001501407"/>
    </source>
</evidence>
<dbReference type="InterPro" id="IPR055170">
    <property type="entry name" value="GFO_IDH_MocA-like_dom"/>
</dbReference>
<dbReference type="InterPro" id="IPR050984">
    <property type="entry name" value="Gfo/Idh/MocA_domain"/>
</dbReference>
<gene>
    <name evidence="6" type="ORF">GCM10025760_21410</name>
</gene>
<dbReference type="Pfam" id="PF22725">
    <property type="entry name" value="GFO_IDH_MocA_C3"/>
    <property type="match status" value="1"/>
</dbReference>
<proteinExistence type="inferred from homology"/>
<dbReference type="SUPFAM" id="SSF55347">
    <property type="entry name" value="Glyceraldehyde-3-phosphate dehydrogenase-like, C-terminal domain"/>
    <property type="match status" value="1"/>
</dbReference>
<dbReference type="Proteomes" id="UP001501407">
    <property type="component" value="Unassembled WGS sequence"/>
</dbReference>
<dbReference type="EMBL" id="BAABKZ010000002">
    <property type="protein sequence ID" value="GAA5092561.1"/>
    <property type="molecule type" value="Genomic_DNA"/>
</dbReference>
<evidence type="ECO:0000259" key="5">
    <source>
        <dbReference type="Pfam" id="PF22725"/>
    </source>
</evidence>
<evidence type="ECO:0000313" key="6">
    <source>
        <dbReference type="EMBL" id="GAA5092561.1"/>
    </source>
</evidence>
<protein>
    <submittedName>
        <fullName evidence="6">Gfo/Idh/MocA family oxidoreductase</fullName>
    </submittedName>
</protein>
<sequence length="321" mass="34703">MHGWGIIGTGDISARMAADLRAVAPERVLAVWGRRQDRADAFALEHGIPFATERREELFARPDIDVVYIATPAHTHLEIAFEALDAGKHVLVEKPMATSAADVEAIFAKAQATGRFAMEAMWMRFNPLHVDVLERVRSGTVGDVRAVRASFGTPFRAAGTKLTPAHAGSALRDRGIYAVTLAHWFLGDPTAISATGSLMDGVDIAGHATLEHGEGRFAQLAWSGIEFLDLSAAVSGERGWITLDPMFWAGQSARVHAGSVERIFGSPEHVQHPRQGNGYRPMLAAVEETIAAGRLQHPWHDRDATLAVARSMDGIAAQLPD</sequence>